<evidence type="ECO:0000313" key="2">
    <source>
        <dbReference type="EMBL" id="KTD64494.1"/>
    </source>
</evidence>
<organism evidence="2 3">
    <name type="scientific">Legionella spiritensis</name>
    <dbReference type="NCBI Taxonomy" id="452"/>
    <lineage>
        <taxon>Bacteria</taxon>
        <taxon>Pseudomonadati</taxon>
        <taxon>Pseudomonadota</taxon>
        <taxon>Gammaproteobacteria</taxon>
        <taxon>Legionellales</taxon>
        <taxon>Legionellaceae</taxon>
        <taxon>Legionella</taxon>
    </lineage>
</organism>
<dbReference type="RefSeq" id="WP_058483218.1">
    <property type="nucleotide sequence ID" value="NZ_CAAAII010000005.1"/>
</dbReference>
<evidence type="ECO:0000313" key="3">
    <source>
        <dbReference type="Proteomes" id="UP000054877"/>
    </source>
</evidence>
<dbReference type="SMART" id="SM00953">
    <property type="entry name" value="RES"/>
    <property type="match status" value="1"/>
</dbReference>
<dbReference type="STRING" id="452.Lspi_1301"/>
<sequence length="154" mass="17648">MAMWYRAHNTKMIKYVFSGDGGLYVPGRWNHKGRKVVYCSDSIALCTLEWLAHNGLSVSGYSYYKFEIDIPDKLIKKFSVNDLPKGWNSEPAINVTRDFAEKQLFNQNTFLAISVPSVMVPEERNLVINPMHKDMKVITSKINPLGKYTSPTRK</sequence>
<proteinExistence type="predicted"/>
<dbReference type="EMBL" id="LNYX01000013">
    <property type="protein sequence ID" value="KTD64494.1"/>
    <property type="molecule type" value="Genomic_DNA"/>
</dbReference>
<accession>A0A0W0Z6D8</accession>
<gene>
    <name evidence="2" type="ORF">Lspi_1301</name>
</gene>
<protein>
    <submittedName>
        <fullName evidence="2">RES domain protein</fullName>
    </submittedName>
</protein>
<dbReference type="InterPro" id="IPR014914">
    <property type="entry name" value="RES_dom"/>
</dbReference>
<feature type="domain" description="RES" evidence="1">
    <location>
        <begin position="16"/>
        <end position="142"/>
    </location>
</feature>
<comment type="caution">
    <text evidence="2">The sequence shown here is derived from an EMBL/GenBank/DDBJ whole genome shotgun (WGS) entry which is preliminary data.</text>
</comment>
<dbReference type="Proteomes" id="UP000054877">
    <property type="component" value="Unassembled WGS sequence"/>
</dbReference>
<keyword evidence="3" id="KW-1185">Reference proteome</keyword>
<dbReference type="AlphaFoldDB" id="A0A0W0Z6D8"/>
<evidence type="ECO:0000259" key="1">
    <source>
        <dbReference type="SMART" id="SM00953"/>
    </source>
</evidence>
<reference evidence="2 3" key="1">
    <citation type="submission" date="2015-11" db="EMBL/GenBank/DDBJ databases">
        <title>Genomic analysis of 38 Legionella species identifies large and diverse effector repertoires.</title>
        <authorList>
            <person name="Burstein D."/>
            <person name="Amaro F."/>
            <person name="Zusman T."/>
            <person name="Lifshitz Z."/>
            <person name="Cohen O."/>
            <person name="Gilbert J.A."/>
            <person name="Pupko T."/>
            <person name="Shuman H.A."/>
            <person name="Segal G."/>
        </authorList>
    </citation>
    <scope>NUCLEOTIDE SEQUENCE [LARGE SCALE GENOMIC DNA]</scope>
    <source>
        <strain evidence="2 3">Mt.St.Helens-9</strain>
    </source>
</reference>
<dbReference type="OrthoDB" id="9789501at2"/>
<dbReference type="PATRIC" id="fig|452.5.peg.1434"/>
<name>A0A0W0Z6D8_LEGSP</name>
<dbReference type="Pfam" id="PF08808">
    <property type="entry name" value="RES"/>
    <property type="match status" value="1"/>
</dbReference>